<dbReference type="InParanoid" id="F4BXN0"/>
<dbReference type="EMBL" id="CP002565">
    <property type="protein sequence ID" value="AEB68708.1"/>
    <property type="molecule type" value="Genomic_DNA"/>
</dbReference>
<dbReference type="Pfam" id="PF07900">
    <property type="entry name" value="DUF1670"/>
    <property type="match status" value="1"/>
</dbReference>
<dbReference type="HOGENOM" id="CLU_3039028_0_0_2"/>
<dbReference type="AlphaFoldDB" id="F4BXN0"/>
<proteinExistence type="predicted"/>
<dbReference type="InterPro" id="IPR012872">
    <property type="entry name" value="DUF1670"/>
</dbReference>
<dbReference type="OrthoDB" id="138122at2157"/>
<sequence>MVVPTRDEIQDIGPTVSHKMNIIKLFLKGYEHTEIEQRTRHTGESIKRYISGFS</sequence>
<keyword evidence="2" id="KW-1185">Reference proteome</keyword>
<dbReference type="RefSeq" id="WP_013719747.1">
    <property type="nucleotide sequence ID" value="NC_015416.1"/>
</dbReference>
<gene>
    <name evidence="1" type="ordered locus">MCON_2193</name>
</gene>
<dbReference type="Proteomes" id="UP000007807">
    <property type="component" value="Chromosome"/>
</dbReference>
<reference evidence="1 2" key="1">
    <citation type="journal article" date="2011" name="J. Bacteriol.">
        <title>Complete genome sequence of Methanosaeta concilii, a specialist in aceticlastic methanogenesis.</title>
        <authorList>
            <person name="Barber R.D."/>
            <person name="Zhang L."/>
            <person name="Harnack M."/>
            <person name="Olson M.V."/>
            <person name="Kaul R."/>
            <person name="Ingram-Smith C."/>
            <person name="Smith K.S."/>
        </authorList>
    </citation>
    <scope>NUCLEOTIDE SEQUENCE [LARGE SCALE GENOMIC DNA]</scope>
    <source>
        <strain evidence="2">ATCC 5969 / DSM 3671 / JCM 10134 / NBRC 103675 / OCM 69 / GP-6</strain>
    </source>
</reference>
<dbReference type="KEGG" id="mcj:MCON_2193"/>
<evidence type="ECO:0000313" key="1">
    <source>
        <dbReference type="EMBL" id="AEB68708.1"/>
    </source>
</evidence>
<evidence type="ECO:0000313" key="2">
    <source>
        <dbReference type="Proteomes" id="UP000007807"/>
    </source>
</evidence>
<dbReference type="STRING" id="990316.MCON_2193"/>
<accession>F4BXN0</accession>
<organism evidence="1 2">
    <name type="scientific">Methanothrix soehngenii (strain ATCC 5969 / DSM 3671 / JCM 10134 / NBRC 103675 / OCM 69 / GP-6)</name>
    <name type="common">Methanosaeta concilii</name>
    <dbReference type="NCBI Taxonomy" id="990316"/>
    <lineage>
        <taxon>Archaea</taxon>
        <taxon>Methanobacteriati</taxon>
        <taxon>Methanobacteriota</taxon>
        <taxon>Stenosarchaea group</taxon>
        <taxon>Methanomicrobia</taxon>
        <taxon>Methanotrichales</taxon>
        <taxon>Methanotrichaceae</taxon>
        <taxon>Methanothrix</taxon>
    </lineage>
</organism>
<protein>
    <submittedName>
        <fullName evidence="1">Conserved domain protein</fullName>
    </submittedName>
</protein>
<name>F4BXN0_METSG</name>
<dbReference type="GeneID" id="95969865"/>